<feature type="compositionally biased region" description="Acidic residues" evidence="10">
    <location>
        <begin position="258"/>
        <end position="279"/>
    </location>
</feature>
<dbReference type="InterPro" id="IPR056398">
    <property type="entry name" value="Tudor_Coilin"/>
</dbReference>
<feature type="compositionally biased region" description="Basic residues" evidence="10">
    <location>
        <begin position="448"/>
        <end position="464"/>
    </location>
</feature>
<feature type="compositionally biased region" description="Basic and acidic residues" evidence="10">
    <location>
        <begin position="893"/>
        <end position="910"/>
    </location>
</feature>
<dbReference type="InterPro" id="IPR055781">
    <property type="entry name" value="DUF7357"/>
</dbReference>
<dbReference type="InterPro" id="IPR036188">
    <property type="entry name" value="FAD/NAD-bd_sf"/>
</dbReference>
<keyword evidence="6" id="KW-0274">FAD</keyword>
<feature type="domain" description="Rieske" evidence="11">
    <location>
        <begin position="1237"/>
        <end position="1336"/>
    </location>
</feature>
<dbReference type="GeneID" id="54329703"/>
<dbReference type="PROSITE" id="PS51296">
    <property type="entry name" value="RIESKE"/>
    <property type="match status" value="1"/>
</dbReference>
<feature type="compositionally biased region" description="Polar residues" evidence="10">
    <location>
        <begin position="545"/>
        <end position="559"/>
    </location>
</feature>
<feature type="compositionally biased region" description="Basic and acidic residues" evidence="10">
    <location>
        <begin position="330"/>
        <end position="356"/>
    </location>
</feature>
<dbReference type="VEuPathDB" id="FungiDB:EYZ11_001785"/>
<evidence type="ECO:0000256" key="6">
    <source>
        <dbReference type="ARBA" id="ARBA00022827"/>
    </source>
</evidence>
<keyword evidence="9" id="KW-0411">Iron-sulfur</keyword>
<dbReference type="InterPro" id="IPR050446">
    <property type="entry name" value="FAD-oxidoreductase/Apoptosis"/>
</dbReference>
<organism evidence="12 13">
    <name type="scientific">Aspergillus tanneri</name>
    <dbReference type="NCBI Taxonomy" id="1220188"/>
    <lineage>
        <taxon>Eukaryota</taxon>
        <taxon>Fungi</taxon>
        <taxon>Dikarya</taxon>
        <taxon>Ascomycota</taxon>
        <taxon>Pezizomycotina</taxon>
        <taxon>Eurotiomycetes</taxon>
        <taxon>Eurotiomycetidae</taxon>
        <taxon>Eurotiales</taxon>
        <taxon>Aspergillaceae</taxon>
        <taxon>Aspergillus</taxon>
        <taxon>Aspergillus subgen. Circumdati</taxon>
    </lineage>
</organism>
<feature type="compositionally biased region" description="Basic and acidic residues" evidence="10">
    <location>
        <begin position="1056"/>
        <end position="1066"/>
    </location>
</feature>
<name>A0A5M9MF29_9EURO</name>
<evidence type="ECO:0000256" key="8">
    <source>
        <dbReference type="ARBA" id="ARBA00023004"/>
    </source>
</evidence>
<feature type="compositionally biased region" description="Acidic residues" evidence="10">
    <location>
        <begin position="397"/>
        <end position="434"/>
    </location>
</feature>
<feature type="compositionally biased region" description="Polar residues" evidence="10">
    <location>
        <begin position="314"/>
        <end position="329"/>
    </location>
</feature>
<feature type="compositionally biased region" description="Low complexity" evidence="10">
    <location>
        <begin position="381"/>
        <end position="396"/>
    </location>
</feature>
<dbReference type="PRINTS" id="PR00368">
    <property type="entry name" value="FADPNR"/>
</dbReference>
<dbReference type="Gene3D" id="3.30.390.30">
    <property type="match status" value="1"/>
</dbReference>
<dbReference type="Gene3D" id="2.102.10.10">
    <property type="entry name" value="Rieske [2Fe-2S] iron-sulphur domain"/>
    <property type="match status" value="1"/>
</dbReference>
<dbReference type="Pfam" id="PF14759">
    <property type="entry name" value="Reductase_C"/>
    <property type="match status" value="1"/>
</dbReference>
<evidence type="ECO:0000313" key="12">
    <source>
        <dbReference type="EMBL" id="KAA8645582.1"/>
    </source>
</evidence>
<dbReference type="Pfam" id="PF23086">
    <property type="entry name" value="Tudor_Coilin"/>
    <property type="match status" value="1"/>
</dbReference>
<protein>
    <recommendedName>
        <fullName evidence="11">Rieske domain-containing protein</fullName>
    </recommendedName>
</protein>
<keyword evidence="4" id="KW-0001">2Fe-2S</keyword>
<reference evidence="12 13" key="1">
    <citation type="submission" date="2019-08" db="EMBL/GenBank/DDBJ databases">
        <title>The genome sequence of a newly discovered highly antifungal drug resistant Aspergillus species, Aspergillus tanneri NIH 1004.</title>
        <authorList>
            <person name="Mounaud S."/>
            <person name="Singh I."/>
            <person name="Joardar V."/>
            <person name="Pakala S."/>
            <person name="Pakala S."/>
            <person name="Venepally P."/>
            <person name="Chung J.K."/>
            <person name="Losada L."/>
            <person name="Nierman W.C."/>
        </authorList>
    </citation>
    <scope>NUCLEOTIDE SEQUENCE [LARGE SCALE GENOMIC DNA]</scope>
    <source>
        <strain evidence="12 13">NIH1004</strain>
    </source>
</reference>
<comment type="cofactor">
    <cofactor evidence="1">
        <name>FAD</name>
        <dbReference type="ChEBI" id="CHEBI:57692"/>
    </cofactor>
</comment>
<dbReference type="OrthoDB" id="6029at2759"/>
<comment type="similarity">
    <text evidence="2">Belongs to the FAD-dependent oxidoreductase family.</text>
</comment>
<feature type="region of interest" description="Disordered" evidence="10">
    <location>
        <begin position="862"/>
        <end position="999"/>
    </location>
</feature>
<dbReference type="PANTHER" id="PTHR43557">
    <property type="entry name" value="APOPTOSIS-INDUCING FACTOR 1"/>
    <property type="match status" value="1"/>
</dbReference>
<evidence type="ECO:0000256" key="3">
    <source>
        <dbReference type="ARBA" id="ARBA00022630"/>
    </source>
</evidence>
<dbReference type="GO" id="GO:0005737">
    <property type="term" value="C:cytoplasm"/>
    <property type="evidence" value="ECO:0007669"/>
    <property type="project" value="TreeGrafter"/>
</dbReference>
<evidence type="ECO:0000256" key="10">
    <source>
        <dbReference type="SAM" id="MobiDB-lite"/>
    </source>
</evidence>
<dbReference type="SUPFAM" id="SSF51905">
    <property type="entry name" value="FAD/NAD(P)-binding domain"/>
    <property type="match status" value="2"/>
</dbReference>
<feature type="compositionally biased region" description="Basic and acidic residues" evidence="10">
    <location>
        <begin position="1030"/>
        <end position="1041"/>
    </location>
</feature>
<feature type="compositionally biased region" description="Basic and acidic residues" evidence="10">
    <location>
        <begin position="868"/>
        <end position="877"/>
    </location>
</feature>
<dbReference type="SUPFAM" id="SSF55424">
    <property type="entry name" value="FAD/NAD-linked reductases, dimerisation (C-terminal) domain"/>
    <property type="match status" value="1"/>
</dbReference>
<keyword evidence="3" id="KW-0285">Flavoprotein</keyword>
<feature type="region of interest" description="Disordered" evidence="10">
    <location>
        <begin position="258"/>
        <end position="473"/>
    </location>
</feature>
<feature type="compositionally biased region" description="Basic and acidic residues" evidence="10">
    <location>
        <begin position="280"/>
        <end position="289"/>
    </location>
</feature>
<evidence type="ECO:0000256" key="4">
    <source>
        <dbReference type="ARBA" id="ARBA00022714"/>
    </source>
</evidence>
<dbReference type="Proteomes" id="UP000324241">
    <property type="component" value="Unassembled WGS sequence"/>
</dbReference>
<keyword evidence="7" id="KW-0560">Oxidoreductase</keyword>
<comment type="caution">
    <text evidence="12">The sequence shown here is derived from an EMBL/GenBank/DDBJ whole genome shotgun (WGS) entry which is preliminary data.</text>
</comment>
<dbReference type="InterPro" id="IPR036922">
    <property type="entry name" value="Rieske_2Fe-2S_sf"/>
</dbReference>
<keyword evidence="5" id="KW-0479">Metal-binding</keyword>
<dbReference type="CDD" id="cd03478">
    <property type="entry name" value="Rieske_AIFL_N"/>
    <property type="match status" value="1"/>
</dbReference>
<dbReference type="PRINTS" id="PR00411">
    <property type="entry name" value="PNDRDTASEI"/>
</dbReference>
<gene>
    <name evidence="12" type="ORF">ATNIH1004_007001</name>
</gene>
<dbReference type="SUPFAM" id="SSF50022">
    <property type="entry name" value="ISP domain"/>
    <property type="match status" value="1"/>
</dbReference>
<dbReference type="Pfam" id="PF07992">
    <property type="entry name" value="Pyr_redox_2"/>
    <property type="match status" value="1"/>
</dbReference>
<evidence type="ECO:0000256" key="5">
    <source>
        <dbReference type="ARBA" id="ARBA00022723"/>
    </source>
</evidence>
<feature type="compositionally biased region" description="Basic and acidic residues" evidence="10">
    <location>
        <begin position="940"/>
        <end position="949"/>
    </location>
</feature>
<dbReference type="InterPro" id="IPR023753">
    <property type="entry name" value="FAD/NAD-binding_dom"/>
</dbReference>
<proteinExistence type="inferred from homology"/>
<evidence type="ECO:0000256" key="7">
    <source>
        <dbReference type="ARBA" id="ARBA00023002"/>
    </source>
</evidence>
<dbReference type="GO" id="GO:0016651">
    <property type="term" value="F:oxidoreductase activity, acting on NAD(P)H"/>
    <property type="evidence" value="ECO:0007669"/>
    <property type="project" value="TreeGrafter"/>
</dbReference>
<feature type="region of interest" description="Disordered" evidence="10">
    <location>
        <begin position="1019"/>
        <end position="1116"/>
    </location>
</feature>
<dbReference type="InterPro" id="IPR028202">
    <property type="entry name" value="Reductase_C"/>
</dbReference>
<sequence length="1787" mass="195195">MRLHLVIQRHGLPVTRILWTTAPPSLFGQNASRSAAVIPAPSSAIASTRTPNALYANGGYTIAQLLEDVNGVIPLETEPALFDNEFSGQWGLEDYVVEVEGSECLHFMDVEGLLRDGDEVLIRALQISDLRARRLSGRHQISADGRHLIDGIPFGKPFLKRPTSSRPAITIPPRKKRRTNLTGWGNGVGYEDEDTEWAPPARIRSVKEISALENDSNKGDTYDKDEYEDAYQDDYEDFHQANEDTGEGTVIRYNVNDAEDDQVSESDADISDFDAGDLTEELKDLKEDMEVPAMSAIESTEDAQAEHGSYPLRTRSSLHTAPRSSLSQTIDRKHPDVDLSRRDSKSVRFQGQKEKPPVPPSQNSPVIKTAPTPALEKGSIASESSSSSSASESSDTSSEEDSSSSSEESSESETDQSTSDSEDSTTSESEEEASDTSSKANPPGKGSLRTKKSNQRNKMRRRLAKLKELGALPAEADFAALRKLEETLGGLHYFPTGTKEDEQAEFEAKRQKLLRDLESGGIDVTEKQNVPLGDVDDSVPALPEQEQTTPTENANQTGTGIKRRTLDVASTRRLLFGSLGVRTPRTKEDEEATRKRLAGKANNFLPRKTTAEEPVEIYKSDSEENWQDKLIVRATECIFDDVELSAPPFPFEQRWDMEAIDIIRQRKGLGKKRKRRQRLPIYDGEDEAEFDNGNYNDEGDLPLNYDDTEQPNHDVGGAEKSEQDGFDGDANDLPHVPNDLGSVGALLENDLKQGSIIAFKQLEMSKDTNWQPAVSGYRVSEIHDVFDGNILRIRLAKRNRRQPRIVDEGEEEPQYSGFEMPGFEEEEAEDDGFREVSFSDLIDPKLLRAADAAGLGEAEKASFSLAEPLERSPKPDAQDAEIAPPDSQQLTQKEPEQLTKDAVDAEKASGEDSSFGVKSPEFHGFQSSDEESVSACRDSSGADHNAKGNEEEEEDDDDHGSGNRTPDPRAHPPSTSQSTAPPNRLSYEASAGLDRDLEMMSSPEGAVSFNNLLSKLFQGKDIGDGTSRQESIKDKDPDRPPSRSSLCSVVPNPFYEIDRAHEEHRRQSSRIAKSTGTKDADSTMDYLSAAEFPSSPTSHKSPTREKPPPSASQEASLINTLPESILEERAEVKEGAPPASQMSAVVVDLTQSSPLVSPEGSDKEYITSHRLPRGQRNAPGDRRQTRRSSVRVQTLKELLSTSLPSSSPRSCVGFPSISYRTSHSTPPAKMAQEYRLKDISSLADIKDMDKVESEVDGIEGGKILVVYSNGQYHAMSPKCTHYGAPLKLGVVAPDGRIACPWHGACFNIATGDVEDAPALNALNKFEIVEKNGAVYVKGEESAIKSGQRDPVVKCSVSVPEKIVIVGGGSGTMGVIQTMREIKYKGSITVISREPNLIIDRPKLSKALIPDPEKIQWRPREWYQNASIDTVSDEVTSVDFTKKTVATKSGNTYPYTKLVLATGGVPRGLPLEGFKELGNIFQLRDVTDVQSILKAIGEKNKKIVVIGSSFIGMEVGNALSKDNDVTIVGQEMAPMERVVGEKVGRIFQNNLEKSGVKFKLQAGVVKATPSATDLSKVGVVHLSDGTLLPAHLVVLGVGVRPATDFLQGNSAIRLEADGSIKTDEHFAVPGLNNDVFAIGDIATYPYHGPGTDPEKGNYTRIEHWNVAQNAGRGAARAIVHSLTSPSLQSLRPKAFIPIFWSAVGAQLRYCGNTPNGWDGLVLQGQPENAKFAAYYCKGDTVVAVATMGMDPIMVKSAELMRRGNMPTKSQIENGVDIPTVGVPVSVKV</sequence>
<evidence type="ECO:0000313" key="13">
    <source>
        <dbReference type="Proteomes" id="UP000324241"/>
    </source>
</evidence>
<dbReference type="Pfam" id="PF24054">
    <property type="entry name" value="DUF7357"/>
    <property type="match status" value="1"/>
</dbReference>
<keyword evidence="8" id="KW-0408">Iron</keyword>
<dbReference type="EMBL" id="QUQM01000007">
    <property type="protein sequence ID" value="KAA8645582.1"/>
    <property type="molecule type" value="Genomic_DNA"/>
</dbReference>
<feature type="compositionally biased region" description="Basic and acidic residues" evidence="10">
    <location>
        <begin position="710"/>
        <end position="723"/>
    </location>
</feature>
<accession>A0A5M9MF29</accession>
<feature type="region of interest" description="Disordered" evidence="10">
    <location>
        <begin position="684"/>
        <end position="735"/>
    </location>
</feature>
<dbReference type="VEuPathDB" id="FungiDB:EYZ11_001808"/>
<dbReference type="Pfam" id="PF00355">
    <property type="entry name" value="Rieske"/>
    <property type="match status" value="1"/>
</dbReference>
<dbReference type="PANTHER" id="PTHR43557:SF2">
    <property type="entry name" value="RIESKE DOMAIN-CONTAINING PROTEIN-RELATED"/>
    <property type="match status" value="1"/>
</dbReference>
<dbReference type="GO" id="GO:0051537">
    <property type="term" value="F:2 iron, 2 sulfur cluster binding"/>
    <property type="evidence" value="ECO:0007669"/>
    <property type="project" value="UniProtKB-KW"/>
</dbReference>
<evidence type="ECO:0000259" key="11">
    <source>
        <dbReference type="PROSITE" id="PS51296"/>
    </source>
</evidence>
<dbReference type="InterPro" id="IPR016156">
    <property type="entry name" value="FAD/NAD-linked_Rdtase_dimer_sf"/>
</dbReference>
<evidence type="ECO:0000256" key="2">
    <source>
        <dbReference type="ARBA" id="ARBA00006442"/>
    </source>
</evidence>
<dbReference type="RefSeq" id="XP_033424943.1">
    <property type="nucleotide sequence ID" value="XM_033571628.1"/>
</dbReference>
<dbReference type="Gene3D" id="3.50.50.60">
    <property type="entry name" value="FAD/NAD(P)-binding domain"/>
    <property type="match status" value="2"/>
</dbReference>
<evidence type="ECO:0000256" key="1">
    <source>
        <dbReference type="ARBA" id="ARBA00001974"/>
    </source>
</evidence>
<dbReference type="GO" id="GO:0046872">
    <property type="term" value="F:metal ion binding"/>
    <property type="evidence" value="ECO:0007669"/>
    <property type="project" value="UniProtKB-KW"/>
</dbReference>
<evidence type="ECO:0000256" key="9">
    <source>
        <dbReference type="ARBA" id="ARBA00023014"/>
    </source>
</evidence>
<dbReference type="InterPro" id="IPR017941">
    <property type="entry name" value="Rieske_2Fe-2S"/>
</dbReference>
<feature type="region of interest" description="Disordered" evidence="10">
    <location>
        <begin position="520"/>
        <end position="561"/>
    </location>
</feature>
<feature type="region of interest" description="Disordered" evidence="10">
    <location>
        <begin position="1153"/>
        <end position="1191"/>
    </location>
</feature>